<protein>
    <recommendedName>
        <fullName evidence="2">Ferrous iron transporter FeoA-like domain-containing protein</fullName>
    </recommendedName>
</protein>
<comment type="caution">
    <text evidence="3">The sequence shown here is derived from an EMBL/GenBank/DDBJ whole genome shotgun (WGS) entry which is preliminary data.</text>
</comment>
<dbReference type="AlphaFoldDB" id="A0A916ZV10"/>
<dbReference type="PANTHER" id="PTHR42954">
    <property type="entry name" value="FE(2+) TRANSPORT PROTEIN A"/>
    <property type="match status" value="1"/>
</dbReference>
<gene>
    <name evidence="3" type="ORF">GCM10011529_22310</name>
</gene>
<dbReference type="SMART" id="SM00899">
    <property type="entry name" value="FeoA"/>
    <property type="match status" value="1"/>
</dbReference>
<feature type="domain" description="Ferrous iron transporter FeoA-like" evidence="2">
    <location>
        <begin position="5"/>
        <end position="81"/>
    </location>
</feature>
<evidence type="ECO:0000259" key="2">
    <source>
        <dbReference type="SMART" id="SM00899"/>
    </source>
</evidence>
<evidence type="ECO:0000256" key="1">
    <source>
        <dbReference type="ARBA" id="ARBA00023004"/>
    </source>
</evidence>
<sequence length="96" mass="10118">MSHPRLIERLSPGQVAVITAIDRGGLDPSTAQRLHELGFDEGVDVELLHRAPFGGDPMAVRVGNMVVALRCSMARLIEVELIASAAAAECQAAAAE</sequence>
<dbReference type="InterPro" id="IPR052713">
    <property type="entry name" value="FeoA"/>
</dbReference>
<accession>A0A916ZV10</accession>
<keyword evidence="4" id="KW-1185">Reference proteome</keyword>
<dbReference type="GO" id="GO:0046914">
    <property type="term" value="F:transition metal ion binding"/>
    <property type="evidence" value="ECO:0007669"/>
    <property type="project" value="InterPro"/>
</dbReference>
<dbReference type="InterPro" id="IPR008988">
    <property type="entry name" value="Transcriptional_repressor_C"/>
</dbReference>
<evidence type="ECO:0000313" key="3">
    <source>
        <dbReference type="EMBL" id="GGE15454.1"/>
    </source>
</evidence>
<keyword evidence="1" id="KW-0408">Iron</keyword>
<dbReference type="Pfam" id="PF04023">
    <property type="entry name" value="FeoA"/>
    <property type="match status" value="1"/>
</dbReference>
<dbReference type="InterPro" id="IPR007167">
    <property type="entry name" value="Fe-transptr_FeoA-like"/>
</dbReference>
<name>A0A916ZV10_9SPHN</name>
<dbReference type="RefSeq" id="WP_188763032.1">
    <property type="nucleotide sequence ID" value="NZ_BMJM01000007.1"/>
</dbReference>
<dbReference type="EMBL" id="BMJM01000007">
    <property type="protein sequence ID" value="GGE15454.1"/>
    <property type="molecule type" value="Genomic_DNA"/>
</dbReference>
<organism evidence="3 4">
    <name type="scientific">Sandarakinorhabdus glacialis</name>
    <dbReference type="NCBI Taxonomy" id="1614636"/>
    <lineage>
        <taxon>Bacteria</taxon>
        <taxon>Pseudomonadati</taxon>
        <taxon>Pseudomonadota</taxon>
        <taxon>Alphaproteobacteria</taxon>
        <taxon>Sphingomonadales</taxon>
        <taxon>Sphingosinicellaceae</taxon>
        <taxon>Sandarakinorhabdus</taxon>
    </lineage>
</organism>
<proteinExistence type="predicted"/>
<dbReference type="SUPFAM" id="SSF50037">
    <property type="entry name" value="C-terminal domain of transcriptional repressors"/>
    <property type="match status" value="1"/>
</dbReference>
<dbReference type="Gene3D" id="2.30.30.90">
    <property type="match status" value="1"/>
</dbReference>
<evidence type="ECO:0000313" key="4">
    <source>
        <dbReference type="Proteomes" id="UP000635071"/>
    </source>
</evidence>
<reference evidence="3" key="1">
    <citation type="journal article" date="2014" name="Int. J. Syst. Evol. Microbiol.">
        <title>Complete genome sequence of Corynebacterium casei LMG S-19264T (=DSM 44701T), isolated from a smear-ripened cheese.</title>
        <authorList>
            <consortium name="US DOE Joint Genome Institute (JGI-PGF)"/>
            <person name="Walter F."/>
            <person name="Albersmeier A."/>
            <person name="Kalinowski J."/>
            <person name="Ruckert C."/>
        </authorList>
    </citation>
    <scope>NUCLEOTIDE SEQUENCE</scope>
    <source>
        <strain evidence="3">CGMCC 1.15519</strain>
    </source>
</reference>
<dbReference type="Proteomes" id="UP000635071">
    <property type="component" value="Unassembled WGS sequence"/>
</dbReference>
<dbReference type="InterPro" id="IPR038157">
    <property type="entry name" value="FeoA_core_dom"/>
</dbReference>
<dbReference type="PANTHER" id="PTHR42954:SF2">
    <property type="entry name" value="FE(2+) TRANSPORT PROTEIN A"/>
    <property type="match status" value="1"/>
</dbReference>
<reference evidence="3" key="2">
    <citation type="submission" date="2020-09" db="EMBL/GenBank/DDBJ databases">
        <authorList>
            <person name="Sun Q."/>
            <person name="Zhou Y."/>
        </authorList>
    </citation>
    <scope>NUCLEOTIDE SEQUENCE</scope>
    <source>
        <strain evidence="3">CGMCC 1.15519</strain>
    </source>
</reference>